<feature type="region of interest" description="Disordered" evidence="1">
    <location>
        <begin position="391"/>
        <end position="430"/>
    </location>
</feature>
<dbReference type="SMART" id="SM00355">
    <property type="entry name" value="ZnF_C2H2"/>
    <property type="match status" value="3"/>
</dbReference>
<evidence type="ECO:0000259" key="2">
    <source>
        <dbReference type="PROSITE" id="PS00028"/>
    </source>
</evidence>
<dbReference type="Proteomes" id="UP000198287">
    <property type="component" value="Unassembled WGS sequence"/>
</dbReference>
<keyword evidence="4" id="KW-1185">Reference proteome</keyword>
<sequence>MEVGTLEETPSWLSIRTKAKRFTAAVSLQVNNNESSTDDMSPSREEEDDDDDEVVEVVDGSLSAQPKKMNRKYRQQMPNSNVSHEEGEEDDHHHSPKKVRVAVIDGSSRCTSTSSSPSPGLLSCGSSAEDDASSSVSTSTLSAFSSSSPSPKQFAVGGMEIMALSGLPPRSYQDLVFEDNRRLLSNNPGGERMSNTSHTTTALGFRPHSLNGNNFQDFRDRLPEISISPLPLSNQISVIKSTRSFLRGGHNLEDESEEPQDLSINKPKRFATTSSISCNSNNSNTTNSTALNFSTPKLNMDDARDECVQDLSLRVPSNSFNNSNSAITITTSTPTNNRTGPISNRMIIVNSSTKNFTPICRDQKQQQKPQKKVAVKVSSLIFSDSNNSLSPSKLKFEQSEDSNTSSVSSSLPNNSQVISSSSNNLTNNDEEGEMVIVDVSPSFKTVNNPLIGISSVSTTTDADSHPKKFIQQQYIAPIPVDTKPQINGKMHDTKNETSMIKEIDTETGNDVEINKSRRGRKRKDEEAIGTRFECFLCNFTSVKENVLKNHMVRMHTVKGNRGNVKCTVCGYACPTLEELRSHQELIHGQGSKEDGGSGGVSGSGNASVESKVAFHACLHCSKKFRSTRQLEAHLRLIKQKLKWKDLKTRRMMS</sequence>
<dbReference type="PROSITE" id="PS00028">
    <property type="entry name" value="ZINC_FINGER_C2H2_1"/>
    <property type="match status" value="1"/>
</dbReference>
<dbReference type="Gene3D" id="3.30.160.60">
    <property type="entry name" value="Classic Zinc Finger"/>
    <property type="match status" value="1"/>
</dbReference>
<name>A0A226EI79_FOLCA</name>
<feature type="domain" description="C2H2-type" evidence="2">
    <location>
        <begin position="566"/>
        <end position="587"/>
    </location>
</feature>
<feature type="compositionally biased region" description="Acidic residues" evidence="1">
    <location>
        <begin position="45"/>
        <end position="56"/>
    </location>
</feature>
<feature type="compositionally biased region" description="Low complexity" evidence="1">
    <location>
        <begin position="107"/>
        <end position="134"/>
    </location>
</feature>
<comment type="caution">
    <text evidence="3">The sequence shown here is derived from an EMBL/GenBank/DDBJ whole genome shotgun (WGS) entry which is preliminary data.</text>
</comment>
<feature type="region of interest" description="Disordered" evidence="1">
    <location>
        <begin position="26"/>
        <end position="134"/>
    </location>
</feature>
<proteinExistence type="predicted"/>
<reference evidence="3 4" key="1">
    <citation type="submission" date="2015-12" db="EMBL/GenBank/DDBJ databases">
        <title>The genome of Folsomia candida.</title>
        <authorList>
            <person name="Faddeeva A."/>
            <person name="Derks M.F."/>
            <person name="Anvar Y."/>
            <person name="Smit S."/>
            <person name="Van Straalen N."/>
            <person name="Roelofs D."/>
        </authorList>
    </citation>
    <scope>NUCLEOTIDE SEQUENCE [LARGE SCALE GENOMIC DNA]</scope>
    <source>
        <strain evidence="3 4">VU population</strain>
        <tissue evidence="3">Whole body</tissue>
    </source>
</reference>
<accession>A0A226EI79</accession>
<gene>
    <name evidence="3" type="ORF">Fcan01_06954</name>
</gene>
<dbReference type="EMBL" id="LNIX01000003">
    <property type="protein sequence ID" value="OXA57129.1"/>
    <property type="molecule type" value="Genomic_DNA"/>
</dbReference>
<feature type="compositionally biased region" description="Polar residues" evidence="1">
    <location>
        <begin position="26"/>
        <end position="40"/>
    </location>
</feature>
<evidence type="ECO:0000313" key="3">
    <source>
        <dbReference type="EMBL" id="OXA57129.1"/>
    </source>
</evidence>
<protein>
    <recommendedName>
        <fullName evidence="2">C2H2-type domain-containing protein</fullName>
    </recommendedName>
</protein>
<feature type="compositionally biased region" description="Low complexity" evidence="1">
    <location>
        <begin position="401"/>
        <end position="424"/>
    </location>
</feature>
<dbReference type="AlphaFoldDB" id="A0A226EI79"/>
<evidence type="ECO:0000256" key="1">
    <source>
        <dbReference type="SAM" id="MobiDB-lite"/>
    </source>
</evidence>
<organism evidence="3 4">
    <name type="scientific">Folsomia candida</name>
    <name type="common">Springtail</name>
    <dbReference type="NCBI Taxonomy" id="158441"/>
    <lineage>
        <taxon>Eukaryota</taxon>
        <taxon>Metazoa</taxon>
        <taxon>Ecdysozoa</taxon>
        <taxon>Arthropoda</taxon>
        <taxon>Hexapoda</taxon>
        <taxon>Collembola</taxon>
        <taxon>Entomobryomorpha</taxon>
        <taxon>Isotomoidea</taxon>
        <taxon>Isotomidae</taxon>
        <taxon>Proisotominae</taxon>
        <taxon>Folsomia</taxon>
    </lineage>
</organism>
<dbReference type="InterPro" id="IPR013087">
    <property type="entry name" value="Znf_C2H2_type"/>
</dbReference>
<evidence type="ECO:0000313" key="4">
    <source>
        <dbReference type="Proteomes" id="UP000198287"/>
    </source>
</evidence>